<feature type="domain" description="Metallo-beta-lactamase" evidence="1">
    <location>
        <begin position="288"/>
        <end position="434"/>
    </location>
</feature>
<evidence type="ECO:0000259" key="1">
    <source>
        <dbReference type="Pfam" id="PF12706"/>
    </source>
</evidence>
<dbReference type="Pfam" id="PF12706">
    <property type="entry name" value="Lactamase_B_2"/>
    <property type="match status" value="2"/>
</dbReference>
<dbReference type="GO" id="GO:0070292">
    <property type="term" value="P:N-acylphosphatidylethanolamine metabolic process"/>
    <property type="evidence" value="ECO:0007669"/>
    <property type="project" value="TreeGrafter"/>
</dbReference>
<dbReference type="PANTHER" id="PTHR15032">
    <property type="entry name" value="N-ACYL-PHOSPHATIDYLETHANOLAMINE-HYDROLYZING PHOSPHOLIPASE D"/>
    <property type="match status" value="1"/>
</dbReference>
<reference evidence="2" key="1">
    <citation type="submission" date="2013-07" db="EMBL/GenBank/DDBJ databases">
        <authorList>
            <consortium name="The Broad Institute Genome Sequencing Platform"/>
            <person name="Cuomo C."/>
            <person name="Litvintseva A."/>
            <person name="Chen Y."/>
            <person name="Heitman J."/>
            <person name="Sun S."/>
            <person name="Springer D."/>
            <person name="Dromer F."/>
            <person name="Young S.K."/>
            <person name="Zeng Q."/>
            <person name="Gargeya S."/>
            <person name="Fitzgerald M."/>
            <person name="Abouelleil A."/>
            <person name="Alvarado L."/>
            <person name="Berlin A.M."/>
            <person name="Chapman S.B."/>
            <person name="Dewar J."/>
            <person name="Goldberg J."/>
            <person name="Griggs A."/>
            <person name="Gujja S."/>
            <person name="Hansen M."/>
            <person name="Howarth C."/>
            <person name="Imamovic A."/>
            <person name="Larimer J."/>
            <person name="McCowan C."/>
            <person name="Murphy C."/>
            <person name="Pearson M."/>
            <person name="Priest M."/>
            <person name="Roberts A."/>
            <person name="Saif S."/>
            <person name="Shea T."/>
            <person name="Sykes S."/>
            <person name="Wortman J."/>
            <person name="Nusbaum C."/>
            <person name="Birren B."/>
        </authorList>
    </citation>
    <scope>NUCLEOTIDE SEQUENCE</scope>
    <source>
        <strain evidence="2">CBS 10117</strain>
    </source>
</reference>
<evidence type="ECO:0000313" key="3">
    <source>
        <dbReference type="Proteomes" id="UP000078595"/>
    </source>
</evidence>
<dbReference type="GO" id="GO:0005737">
    <property type="term" value="C:cytoplasm"/>
    <property type="evidence" value="ECO:0007669"/>
    <property type="project" value="TreeGrafter"/>
</dbReference>
<gene>
    <name evidence="2" type="ORF">I303_101765</name>
</gene>
<dbReference type="InterPro" id="IPR036866">
    <property type="entry name" value="RibonucZ/Hydroxyglut_hydro"/>
</dbReference>
<dbReference type="EMBL" id="CP144531">
    <property type="protein sequence ID" value="WWC59215.1"/>
    <property type="molecule type" value="Genomic_DNA"/>
</dbReference>
<accession>A0AAJ8KKH6</accession>
<feature type="domain" description="Metallo-beta-lactamase" evidence="1">
    <location>
        <begin position="118"/>
        <end position="216"/>
    </location>
</feature>
<dbReference type="RefSeq" id="XP_065824487.1">
    <property type="nucleotide sequence ID" value="XM_065968415.1"/>
</dbReference>
<organism evidence="2 3">
    <name type="scientific">Kwoniella dejecticola CBS 10117</name>
    <dbReference type="NCBI Taxonomy" id="1296121"/>
    <lineage>
        <taxon>Eukaryota</taxon>
        <taxon>Fungi</taxon>
        <taxon>Dikarya</taxon>
        <taxon>Basidiomycota</taxon>
        <taxon>Agaricomycotina</taxon>
        <taxon>Tremellomycetes</taxon>
        <taxon>Tremellales</taxon>
        <taxon>Cryptococcaceae</taxon>
        <taxon>Kwoniella</taxon>
    </lineage>
</organism>
<evidence type="ECO:0000313" key="2">
    <source>
        <dbReference type="EMBL" id="WWC59215.1"/>
    </source>
</evidence>
<reference evidence="2" key="2">
    <citation type="submission" date="2024-02" db="EMBL/GenBank/DDBJ databases">
        <title>Comparative genomics of Cryptococcus and Kwoniella reveals pathogenesis evolution and contrasting modes of karyotype evolution via chromosome fusion or intercentromeric recombination.</title>
        <authorList>
            <person name="Coelho M.A."/>
            <person name="David-Palma M."/>
            <person name="Shea T."/>
            <person name="Bowers K."/>
            <person name="McGinley-Smith S."/>
            <person name="Mohammad A.W."/>
            <person name="Gnirke A."/>
            <person name="Yurkov A.M."/>
            <person name="Nowrousian M."/>
            <person name="Sun S."/>
            <person name="Cuomo C.A."/>
            <person name="Heitman J."/>
        </authorList>
    </citation>
    <scope>NUCLEOTIDE SEQUENCE</scope>
    <source>
        <strain evidence="2">CBS 10117</strain>
    </source>
</reference>
<dbReference type="InterPro" id="IPR001279">
    <property type="entry name" value="Metallo-B-lactamas"/>
</dbReference>
<name>A0AAJ8KKH6_9TREE</name>
<keyword evidence="3" id="KW-1185">Reference proteome</keyword>
<dbReference type="Proteomes" id="UP000078595">
    <property type="component" value="Chromosome 2"/>
</dbReference>
<dbReference type="AlphaFoldDB" id="A0AAJ8KKH6"/>
<dbReference type="Gene3D" id="3.60.15.10">
    <property type="entry name" value="Ribonuclease Z/Hydroxyacylglutathione hydrolase-like"/>
    <property type="match status" value="2"/>
</dbReference>
<dbReference type="SUPFAM" id="SSF56281">
    <property type="entry name" value="Metallo-hydrolase/oxidoreductase"/>
    <property type="match status" value="1"/>
</dbReference>
<dbReference type="GeneID" id="28965798"/>
<dbReference type="PANTHER" id="PTHR15032:SF27">
    <property type="entry name" value="N-ACYL-PHOSPHATIDYLETHANOLAMINE-HYDROLYZING PHOSPHOLIPASE D"/>
    <property type="match status" value="1"/>
</dbReference>
<proteinExistence type="predicted"/>
<dbReference type="GO" id="GO:0070291">
    <property type="term" value="P:N-acylethanolamine metabolic process"/>
    <property type="evidence" value="ECO:0007669"/>
    <property type="project" value="TreeGrafter"/>
</dbReference>
<sequence>MTESRYHNRWASFEKLTPSQLLRSISISRPSCLGPKSTSSCEEVARIPQVKPTTFAISPPIRSIGDTCSAPRVTWLGHASVYLQLPPAQSQKTQVQAKAKAEAEAVAEDNVDSDWKGILFDPVFSKRCSPSKMFGPKRRVDPPCSIEDLPRVDMVFISHDHYDHLDKSSIRGIEEHHRDAHYYVPTGLKETLESFGVPSQRITEMGWWEKTAFDFGSNRKTEMQDESSFETGAIAQDAICFEKQKGSGNEHIIVPTLPYSESASALALAGSEEDVIAPASTHPHSAKLPGDGSIRIVCCPAQHNSGRSLFDKNKTLWATWLIESDSTSTLTSTSTPDTRTPNKWRCFFGGDTGYRSVPDGPTCPVFSEIKAKYGSPDLALLPTSYGSVLPYLKERLPFLSFDGNRMTASIHCSPSNAVDVHKELGARMSIPIHWGTWTTESGAEETVRDLTKACRHANIPCRWDDQDEVVSCPEETADFDANEGSEVAKLSSRDLNGFVISDIGSTVICP</sequence>
<protein>
    <recommendedName>
        <fullName evidence="1">Metallo-beta-lactamase domain-containing protein</fullName>
    </recommendedName>
</protein>
<dbReference type="KEGG" id="kdj:28965798"/>
<dbReference type="GO" id="GO:0070290">
    <property type="term" value="F:N-acylphosphatidylethanolamine-specific phospholipase D activity"/>
    <property type="evidence" value="ECO:0007669"/>
    <property type="project" value="TreeGrafter"/>
</dbReference>